<dbReference type="PANTHER" id="PTHR42786">
    <property type="entry name" value="TRNA/RRNA METHYLTRANSFERASE"/>
    <property type="match status" value="1"/>
</dbReference>
<evidence type="ECO:0000256" key="1">
    <source>
        <dbReference type="ARBA" id="ARBA00007228"/>
    </source>
</evidence>
<keyword evidence="2" id="KW-0489">Methyltransferase</keyword>
<evidence type="ECO:0000313" key="6">
    <source>
        <dbReference type="EMBL" id="CAJ1390160.1"/>
    </source>
</evidence>
<dbReference type="GO" id="GO:0002128">
    <property type="term" value="P:tRNA nucleoside ribose methylation"/>
    <property type="evidence" value="ECO:0007669"/>
    <property type="project" value="TreeGrafter"/>
</dbReference>
<dbReference type="Pfam" id="PF00588">
    <property type="entry name" value="SpoU_methylase"/>
    <property type="match status" value="1"/>
</dbReference>
<keyword evidence="4" id="KW-0949">S-adenosyl-L-methionine</keyword>
<reference evidence="6" key="1">
    <citation type="submission" date="2023-08" db="EMBL/GenBank/DDBJ databases">
        <authorList>
            <person name="Chen Y."/>
            <person name="Shah S."/>
            <person name="Dougan E. K."/>
            <person name="Thang M."/>
            <person name="Chan C."/>
        </authorList>
    </citation>
    <scope>NUCLEOTIDE SEQUENCE</scope>
</reference>
<dbReference type="Gene3D" id="3.40.1280.10">
    <property type="match status" value="1"/>
</dbReference>
<evidence type="ECO:0000313" key="7">
    <source>
        <dbReference type="Proteomes" id="UP001178507"/>
    </source>
</evidence>
<gene>
    <name evidence="6" type="ORF">EVOR1521_LOCUS15650</name>
</gene>
<dbReference type="Proteomes" id="UP001178507">
    <property type="component" value="Unassembled WGS sequence"/>
</dbReference>
<organism evidence="6 7">
    <name type="scientific">Effrenium voratum</name>
    <dbReference type="NCBI Taxonomy" id="2562239"/>
    <lineage>
        <taxon>Eukaryota</taxon>
        <taxon>Sar</taxon>
        <taxon>Alveolata</taxon>
        <taxon>Dinophyceae</taxon>
        <taxon>Suessiales</taxon>
        <taxon>Symbiodiniaceae</taxon>
        <taxon>Effrenium</taxon>
    </lineage>
</organism>
<evidence type="ECO:0000256" key="4">
    <source>
        <dbReference type="ARBA" id="ARBA00022691"/>
    </source>
</evidence>
<feature type="domain" description="tRNA/rRNA methyltransferase SpoU type" evidence="5">
    <location>
        <begin position="25"/>
        <end position="181"/>
    </location>
</feature>
<dbReference type="SUPFAM" id="SSF75217">
    <property type="entry name" value="alpha/beta knot"/>
    <property type="match status" value="1"/>
</dbReference>
<comment type="caution">
    <text evidence="6">The sequence shown here is derived from an EMBL/GenBank/DDBJ whole genome shotgun (WGS) entry which is preliminary data.</text>
</comment>
<evidence type="ECO:0000259" key="5">
    <source>
        <dbReference type="Pfam" id="PF00588"/>
    </source>
</evidence>
<dbReference type="PANTHER" id="PTHR42786:SF6">
    <property type="entry name" value="TRNA_RRNA METHYLTRANSFERASE SPOU TYPE DOMAIN-CONTAINING PROTEIN"/>
    <property type="match status" value="1"/>
</dbReference>
<dbReference type="GO" id="GO:0005829">
    <property type="term" value="C:cytosol"/>
    <property type="evidence" value="ECO:0007669"/>
    <property type="project" value="TreeGrafter"/>
</dbReference>
<dbReference type="GO" id="GO:0008173">
    <property type="term" value="F:RNA methyltransferase activity"/>
    <property type="evidence" value="ECO:0007669"/>
    <property type="project" value="InterPro"/>
</dbReference>
<sequence>MARALGPARLFRSAEALLEREAPNTVVLLHGLRFAPNAGASLRAAHLLGAQAVIFIGGVAEKADQDLAPLQEALRISMAARHGWRLHLCAHPKAEAQKVLDACRAFGCSNVCVETDTAGLSSPPAALDSADLAREKAAFLFGAEDTGVPLELMKACDDFVSIPTLGKGSLNVSHAVALVLYERGRQIRQKNIQPA</sequence>
<keyword evidence="7" id="KW-1185">Reference proteome</keyword>
<dbReference type="InterPro" id="IPR004384">
    <property type="entry name" value="RNA_MeTrfase_TrmJ/LasT"/>
</dbReference>
<keyword evidence="3" id="KW-0808">Transferase</keyword>
<dbReference type="GO" id="GO:0003723">
    <property type="term" value="F:RNA binding"/>
    <property type="evidence" value="ECO:0007669"/>
    <property type="project" value="InterPro"/>
</dbReference>
<dbReference type="AlphaFoldDB" id="A0AA36IMA2"/>
<evidence type="ECO:0000256" key="3">
    <source>
        <dbReference type="ARBA" id="ARBA00022679"/>
    </source>
</evidence>
<comment type="similarity">
    <text evidence="1">Belongs to the class IV-like SAM-binding methyltransferase superfamily. RNA methyltransferase TrmH family.</text>
</comment>
<dbReference type="InterPro" id="IPR029026">
    <property type="entry name" value="tRNA_m1G_MTases_N"/>
</dbReference>
<name>A0AA36IMA2_9DINO</name>
<evidence type="ECO:0000256" key="2">
    <source>
        <dbReference type="ARBA" id="ARBA00022603"/>
    </source>
</evidence>
<protein>
    <recommendedName>
        <fullName evidence="5">tRNA/rRNA methyltransferase SpoU type domain-containing protein</fullName>
    </recommendedName>
</protein>
<dbReference type="InterPro" id="IPR029028">
    <property type="entry name" value="Alpha/beta_knot_MTases"/>
</dbReference>
<proteinExistence type="inferred from homology"/>
<dbReference type="EMBL" id="CAUJNA010002013">
    <property type="protein sequence ID" value="CAJ1390160.1"/>
    <property type="molecule type" value="Genomic_DNA"/>
</dbReference>
<dbReference type="InterPro" id="IPR001537">
    <property type="entry name" value="SpoU_MeTrfase"/>
</dbReference>
<accession>A0AA36IMA2</accession>